<dbReference type="AlphaFoldDB" id="A0A450TJC5"/>
<protein>
    <submittedName>
        <fullName evidence="1">Uncharacterized protein</fullName>
    </submittedName>
</protein>
<evidence type="ECO:0000313" key="1">
    <source>
        <dbReference type="EMBL" id="VFJ67443.1"/>
    </source>
</evidence>
<organism evidence="1">
    <name type="scientific">Candidatus Kentrum sp. FW</name>
    <dbReference type="NCBI Taxonomy" id="2126338"/>
    <lineage>
        <taxon>Bacteria</taxon>
        <taxon>Pseudomonadati</taxon>
        <taxon>Pseudomonadota</taxon>
        <taxon>Gammaproteobacteria</taxon>
        <taxon>Candidatus Kentrum</taxon>
    </lineage>
</organism>
<reference evidence="1" key="1">
    <citation type="submission" date="2019-02" db="EMBL/GenBank/DDBJ databases">
        <authorList>
            <person name="Gruber-Vodicka R. H."/>
            <person name="Seah K. B. B."/>
        </authorList>
    </citation>
    <scope>NUCLEOTIDE SEQUENCE</scope>
    <source>
        <strain evidence="1">BECK_BZ131</strain>
    </source>
</reference>
<proteinExistence type="predicted"/>
<dbReference type="EMBL" id="CAADFE010000012">
    <property type="protein sequence ID" value="VFJ67443.1"/>
    <property type="molecule type" value="Genomic_DNA"/>
</dbReference>
<sequence length="120" mass="13156">MAGSEMKRVACRPSKTCIDRKNPPGIAELYSAFFSPGCCYSAVLFTEYNSVILFTEYNSAIPGTRLHIIKTIDPGCLADHQSVGVFDILFPRYRCFALAEYAGDFPGSAHAPSIVPPIFK</sequence>
<accession>A0A450TJC5</accession>
<gene>
    <name evidence="1" type="ORF">BECKFW1821C_GA0114237_10126</name>
</gene>
<name>A0A450TJC5_9GAMM</name>